<dbReference type="InterPro" id="IPR036259">
    <property type="entry name" value="MFS_trans_sf"/>
</dbReference>
<feature type="transmembrane region" description="Helical" evidence="5">
    <location>
        <begin position="361"/>
        <end position="382"/>
    </location>
</feature>
<dbReference type="InterPro" id="IPR005829">
    <property type="entry name" value="Sugar_transporter_CS"/>
</dbReference>
<comment type="subcellular location">
    <subcellularLocation>
        <location evidence="1">Membrane</location>
        <topology evidence="1">Multi-pass membrane protein</topology>
    </subcellularLocation>
</comment>
<evidence type="ECO:0000259" key="6">
    <source>
        <dbReference type="PROSITE" id="PS50850"/>
    </source>
</evidence>
<evidence type="ECO:0000256" key="4">
    <source>
        <dbReference type="ARBA" id="ARBA00023136"/>
    </source>
</evidence>
<dbReference type="Gene3D" id="1.20.1250.20">
    <property type="entry name" value="MFS general substrate transporter like domains"/>
    <property type="match status" value="1"/>
</dbReference>
<organism evidence="7 8">
    <name type="scientific">Huso huso</name>
    <name type="common">Beluga</name>
    <name type="synonym">Acipenser huso</name>
    <dbReference type="NCBI Taxonomy" id="61971"/>
    <lineage>
        <taxon>Eukaryota</taxon>
        <taxon>Metazoa</taxon>
        <taxon>Chordata</taxon>
        <taxon>Craniata</taxon>
        <taxon>Vertebrata</taxon>
        <taxon>Euteleostomi</taxon>
        <taxon>Actinopterygii</taxon>
        <taxon>Chondrostei</taxon>
        <taxon>Acipenseriformes</taxon>
        <taxon>Acipenseridae</taxon>
        <taxon>Huso</taxon>
    </lineage>
</organism>
<feature type="transmembrane region" description="Helical" evidence="5">
    <location>
        <begin position="477"/>
        <end position="497"/>
    </location>
</feature>
<protein>
    <submittedName>
        <fullName evidence="7">Solute carrier family 22 member 13-like</fullName>
    </submittedName>
</protein>
<keyword evidence="8" id="KW-1185">Reference proteome</keyword>
<keyword evidence="2 5" id="KW-0812">Transmembrane</keyword>
<sequence>MADFGEILVLIGDFGLFQKLLLFGVCFPNVILSFHLFSLVFIGIAVPHHCNTDWILKIIPNLTEAEQLNLTLPLEQDGSYQRCEMYRPVWDIEAIEQHGINSTVPCQEGWVYDTSQYKKTVVTEFDLVCGHAKWVGVAQSVFMAGILVGALIFGPLAERFGRKRAVQVTMIMMLLCGTGTALAPNFYVHIALQFFVGLSYGGFRIHCVILATEWIGVSKRSYPASLTQISLGLGQCVMAGIAYFIRDWRALQFTISAPIGIVVLYVWVIPESARWLISKGKYEEAKQLILKVAAVNKRPVPSEAVDKIAENRSADNGTILDLIRTAELRKYILIMIYMWFGCNLSYYALALNVGSFGLDIYLTQLLFGAIEIPANVLCMWALDVFGRRICQGSTMLLGGIACLLILAVPPDMPVAITALAVTGKFFVTGASTINYVYVQELFPTAVRQSATGLCSMAGRLSGIIAPLIVLLEACHWSIPYLIYGAVPLTGGLFCFLLPETSKRELPDHAGLTEEFKRGVHGGALSFTEEFMVGPLSFTEEFMRGVHEVGPLLFTEEFMSGDPLVHRGVHEVGPLSFTEEFKRDVETMSESRVSNIKDDNELSLQSTSL</sequence>
<feature type="transmembrane region" description="Helical" evidence="5">
    <location>
        <begin position="134"/>
        <end position="153"/>
    </location>
</feature>
<dbReference type="PANTHER" id="PTHR24064">
    <property type="entry name" value="SOLUTE CARRIER FAMILY 22 MEMBER"/>
    <property type="match status" value="1"/>
</dbReference>
<evidence type="ECO:0000256" key="1">
    <source>
        <dbReference type="ARBA" id="ARBA00004141"/>
    </source>
</evidence>
<evidence type="ECO:0000313" key="8">
    <source>
        <dbReference type="Proteomes" id="UP001369086"/>
    </source>
</evidence>
<dbReference type="Proteomes" id="UP001369086">
    <property type="component" value="Unassembled WGS sequence"/>
</dbReference>
<proteinExistence type="predicted"/>
<feature type="transmembrane region" description="Helical" evidence="5">
    <location>
        <begin position="331"/>
        <end position="349"/>
    </location>
</feature>
<dbReference type="SUPFAM" id="SSF103473">
    <property type="entry name" value="MFS general substrate transporter"/>
    <property type="match status" value="1"/>
</dbReference>
<dbReference type="InterPro" id="IPR020846">
    <property type="entry name" value="MFS_dom"/>
</dbReference>
<feature type="transmembrane region" description="Helical" evidence="5">
    <location>
        <begin position="20"/>
        <end position="46"/>
    </location>
</feature>
<keyword evidence="3 5" id="KW-1133">Transmembrane helix</keyword>
<name>A0ABR1A0H3_HUSHU</name>
<evidence type="ECO:0000256" key="2">
    <source>
        <dbReference type="ARBA" id="ARBA00022692"/>
    </source>
</evidence>
<dbReference type="EMBL" id="JAHFZB010000004">
    <property type="protein sequence ID" value="KAK6490201.1"/>
    <property type="molecule type" value="Genomic_DNA"/>
</dbReference>
<reference evidence="7 8" key="1">
    <citation type="submission" date="2021-05" db="EMBL/GenBank/DDBJ databases">
        <authorList>
            <person name="Zahm M."/>
            <person name="Klopp C."/>
            <person name="Cabau C."/>
            <person name="Kuhl H."/>
            <person name="Suciu R."/>
            <person name="Ciorpac M."/>
            <person name="Holostenco D."/>
            <person name="Gessner J."/>
            <person name="Wuertz S."/>
            <person name="Hohne C."/>
            <person name="Stock M."/>
            <person name="Gislard M."/>
            <person name="Lluch J."/>
            <person name="Milhes M."/>
            <person name="Lampietro C."/>
            <person name="Lopez Roques C."/>
            <person name="Donnadieu C."/>
            <person name="Du K."/>
            <person name="Schartl M."/>
            <person name="Guiguen Y."/>
        </authorList>
    </citation>
    <scope>NUCLEOTIDE SEQUENCE [LARGE SCALE GENOMIC DNA]</scope>
    <source>
        <strain evidence="7">Hh-F2</strain>
        <tissue evidence="7">Blood</tissue>
    </source>
</reference>
<evidence type="ECO:0000256" key="5">
    <source>
        <dbReference type="SAM" id="Phobius"/>
    </source>
</evidence>
<dbReference type="PROSITE" id="PS00217">
    <property type="entry name" value="SUGAR_TRANSPORT_2"/>
    <property type="match status" value="1"/>
</dbReference>
<dbReference type="Pfam" id="PF00083">
    <property type="entry name" value="Sugar_tr"/>
    <property type="match status" value="1"/>
</dbReference>
<feature type="transmembrane region" description="Helical" evidence="5">
    <location>
        <begin position="414"/>
        <end position="438"/>
    </location>
</feature>
<feature type="transmembrane region" description="Helical" evidence="5">
    <location>
        <begin position="190"/>
        <end position="212"/>
    </location>
</feature>
<comment type="caution">
    <text evidence="7">The sequence shown here is derived from an EMBL/GenBank/DDBJ whole genome shotgun (WGS) entry which is preliminary data.</text>
</comment>
<keyword evidence="4 5" id="KW-0472">Membrane</keyword>
<dbReference type="PROSITE" id="PS50850">
    <property type="entry name" value="MFS"/>
    <property type="match status" value="1"/>
</dbReference>
<feature type="transmembrane region" description="Helical" evidence="5">
    <location>
        <begin position="450"/>
        <end position="471"/>
    </location>
</feature>
<feature type="transmembrane region" description="Helical" evidence="5">
    <location>
        <begin position="389"/>
        <end position="408"/>
    </location>
</feature>
<feature type="domain" description="Major facilitator superfamily (MFS) profile" evidence="6">
    <location>
        <begin position="94"/>
        <end position="502"/>
    </location>
</feature>
<feature type="transmembrane region" description="Helical" evidence="5">
    <location>
        <begin position="251"/>
        <end position="269"/>
    </location>
</feature>
<evidence type="ECO:0000313" key="7">
    <source>
        <dbReference type="EMBL" id="KAK6490201.1"/>
    </source>
</evidence>
<dbReference type="InterPro" id="IPR005828">
    <property type="entry name" value="MFS_sugar_transport-like"/>
</dbReference>
<gene>
    <name evidence="7" type="ORF">HHUSO_G4674</name>
</gene>
<feature type="transmembrane region" description="Helical" evidence="5">
    <location>
        <begin position="165"/>
        <end position="184"/>
    </location>
</feature>
<accession>A0ABR1A0H3</accession>
<evidence type="ECO:0000256" key="3">
    <source>
        <dbReference type="ARBA" id="ARBA00022989"/>
    </source>
</evidence>